<accession>A0ABQ5SI10</accession>
<reference evidence="3 4" key="1">
    <citation type="journal article" date="2023" name="IScience">
        <title>Expanded male sex-determining region conserved during the evolution of homothallism in the green alga Volvox.</title>
        <authorList>
            <person name="Yamamoto K."/>
            <person name="Matsuzaki R."/>
            <person name="Mahakham W."/>
            <person name="Heman W."/>
            <person name="Sekimoto H."/>
            <person name="Kawachi M."/>
            <person name="Minakuchi Y."/>
            <person name="Toyoda A."/>
            <person name="Nozaki H."/>
        </authorList>
    </citation>
    <scope>NUCLEOTIDE SEQUENCE [LARGE SCALE GENOMIC DNA]</scope>
    <source>
        <strain evidence="3 4">NIES-4468</strain>
    </source>
</reference>
<feature type="transmembrane region" description="Helical" evidence="2">
    <location>
        <begin position="228"/>
        <end position="249"/>
    </location>
</feature>
<dbReference type="Pfam" id="PF11282">
    <property type="entry name" value="DUF3082"/>
    <property type="match status" value="1"/>
</dbReference>
<name>A0ABQ5SI10_9CHLO</name>
<dbReference type="PANTHER" id="PTHR35733">
    <property type="entry name" value="OS02G0307800 PROTEIN"/>
    <property type="match status" value="1"/>
</dbReference>
<feature type="compositionally biased region" description="Low complexity" evidence="1">
    <location>
        <begin position="313"/>
        <end position="323"/>
    </location>
</feature>
<comment type="caution">
    <text evidence="3">The sequence shown here is derived from an EMBL/GenBank/DDBJ whole genome shotgun (WGS) entry which is preliminary data.</text>
</comment>
<organism evidence="3 4">
    <name type="scientific">Volvox africanus</name>
    <dbReference type="NCBI Taxonomy" id="51714"/>
    <lineage>
        <taxon>Eukaryota</taxon>
        <taxon>Viridiplantae</taxon>
        <taxon>Chlorophyta</taxon>
        <taxon>core chlorophytes</taxon>
        <taxon>Chlorophyceae</taxon>
        <taxon>CS clade</taxon>
        <taxon>Chlamydomonadales</taxon>
        <taxon>Volvocaceae</taxon>
        <taxon>Volvox</taxon>
    </lineage>
</organism>
<feature type="region of interest" description="Disordered" evidence="1">
    <location>
        <begin position="313"/>
        <end position="343"/>
    </location>
</feature>
<evidence type="ECO:0000256" key="1">
    <source>
        <dbReference type="SAM" id="MobiDB-lite"/>
    </source>
</evidence>
<keyword evidence="2" id="KW-1133">Transmembrane helix</keyword>
<dbReference type="PANTHER" id="PTHR35733:SF1">
    <property type="entry name" value="OS02G0307800 PROTEIN"/>
    <property type="match status" value="1"/>
</dbReference>
<evidence type="ECO:0000313" key="4">
    <source>
        <dbReference type="Proteomes" id="UP001165090"/>
    </source>
</evidence>
<feature type="compositionally biased region" description="Acidic residues" evidence="1">
    <location>
        <begin position="270"/>
        <end position="279"/>
    </location>
</feature>
<feature type="transmembrane region" description="Helical" evidence="2">
    <location>
        <begin position="130"/>
        <end position="148"/>
    </location>
</feature>
<gene>
    <name evidence="3" type="ORF">VaNZ11_013490</name>
</gene>
<keyword evidence="2" id="KW-0472">Membrane</keyword>
<feature type="transmembrane region" description="Helical" evidence="2">
    <location>
        <begin position="97"/>
        <end position="118"/>
    </location>
</feature>
<keyword evidence="4" id="KW-1185">Reference proteome</keyword>
<protein>
    <submittedName>
        <fullName evidence="3">Uncharacterized protein</fullName>
    </submittedName>
</protein>
<sequence length="343" mass="36796">MTDRQLVSFHEYAPVASLLLTKPLRSSASRMQSIPSTSGRPAQFWLRPRLGIYLPISHIRRFNGLAKVNIRCRQGSPAPAENENKLGNGLENIMSTMVLYTMTWPAGVVSAAEAGVTYNPTGGDEFLKNLAGVAYILLVGIFLIRLFRKRAAKAKTMRIASQAPVGPTFFDALREKVGAPKQAKATPLNAFIGSCQALVLAYGLWFFSTKVQGAIEVQALPDGYTARNIAITVRTIIIGLCYLATFIFAANGVGLAGLSVQLLLFPGSIPEEEDSEEDDGASRGPQLRITSRPEEIRAAFGVAERLGKREAQKAVATAATPATSLVEEPAGDDPSLSSSTDAK</sequence>
<dbReference type="EMBL" id="BSDZ01000080">
    <property type="protein sequence ID" value="GLI68962.1"/>
    <property type="molecule type" value="Genomic_DNA"/>
</dbReference>
<dbReference type="Proteomes" id="UP001165090">
    <property type="component" value="Unassembled WGS sequence"/>
</dbReference>
<evidence type="ECO:0000256" key="2">
    <source>
        <dbReference type="SAM" id="Phobius"/>
    </source>
</evidence>
<proteinExistence type="predicted"/>
<dbReference type="InterPro" id="IPR021434">
    <property type="entry name" value="DUF3082"/>
</dbReference>
<keyword evidence="2" id="KW-0812">Transmembrane</keyword>
<evidence type="ECO:0000313" key="3">
    <source>
        <dbReference type="EMBL" id="GLI68962.1"/>
    </source>
</evidence>
<feature type="region of interest" description="Disordered" evidence="1">
    <location>
        <begin position="270"/>
        <end position="292"/>
    </location>
</feature>